<organism evidence="2">
    <name type="scientific">Aegilops tauschii</name>
    <name type="common">Tausch's goatgrass</name>
    <name type="synonym">Aegilops squarrosa</name>
    <dbReference type="NCBI Taxonomy" id="37682"/>
    <lineage>
        <taxon>Eukaryota</taxon>
        <taxon>Viridiplantae</taxon>
        <taxon>Streptophyta</taxon>
        <taxon>Embryophyta</taxon>
        <taxon>Tracheophyta</taxon>
        <taxon>Spermatophyta</taxon>
        <taxon>Magnoliopsida</taxon>
        <taxon>Liliopsida</taxon>
        <taxon>Poales</taxon>
        <taxon>Poaceae</taxon>
        <taxon>BOP clade</taxon>
        <taxon>Pooideae</taxon>
        <taxon>Triticodae</taxon>
        <taxon>Triticeae</taxon>
        <taxon>Triticinae</taxon>
        <taxon>Aegilops</taxon>
    </lineage>
</organism>
<feature type="compositionally biased region" description="Basic and acidic residues" evidence="1">
    <location>
        <begin position="77"/>
        <end position="86"/>
    </location>
</feature>
<evidence type="ECO:0000256" key="1">
    <source>
        <dbReference type="SAM" id="MobiDB-lite"/>
    </source>
</evidence>
<evidence type="ECO:0000313" key="2">
    <source>
        <dbReference type="EnsemblPlants" id="EMT18546"/>
    </source>
</evidence>
<reference evidence="2" key="1">
    <citation type="submission" date="2015-06" db="UniProtKB">
        <authorList>
            <consortium name="EnsemblPlants"/>
        </authorList>
    </citation>
    <scope>IDENTIFICATION</scope>
</reference>
<dbReference type="AlphaFoldDB" id="N1R298"/>
<proteinExistence type="predicted"/>
<feature type="region of interest" description="Disordered" evidence="1">
    <location>
        <begin position="66"/>
        <end position="131"/>
    </location>
</feature>
<dbReference type="EnsemblPlants" id="EMT18546">
    <property type="protein sequence ID" value="EMT18546"/>
    <property type="gene ID" value="F775_23799"/>
</dbReference>
<protein>
    <submittedName>
        <fullName evidence="2">Uncharacterized protein</fullName>
    </submittedName>
</protein>
<sequence length="131" mass="13802">MGAEQQQQQQAAGGSRFAAAFGLLRQYMREQPGAGGGGMVTVGLMPGGGVDGVDAVTPEQRIRTMELFPQQAGTVRGSHERSDDQGRGPAESLGRSRGRKLSRSRPLVISSRLGSTPRSSSTEGFDEPGEE</sequence>
<name>N1R298_AEGTA</name>
<accession>N1R298</accession>
<feature type="compositionally biased region" description="Low complexity" evidence="1">
    <location>
        <begin position="110"/>
        <end position="122"/>
    </location>
</feature>